<reference evidence="3 4" key="1">
    <citation type="submission" date="2014-06" db="EMBL/GenBank/DDBJ databases">
        <authorList>
            <person name="Teng J.L."/>
            <person name="Huang Y."/>
            <person name="Tse H."/>
            <person name="Lau S.K."/>
            <person name="Woo P.C."/>
        </authorList>
    </citation>
    <scope>NUCLEOTIDE SEQUENCE [LARGE SCALE GENOMIC DNA]</scope>
    <source>
        <strain evidence="3 4">HKU4</strain>
    </source>
</reference>
<proteinExistence type="predicted"/>
<dbReference type="InterPro" id="IPR002942">
    <property type="entry name" value="S4_RNA-bd"/>
</dbReference>
<keyword evidence="4" id="KW-1185">Reference proteome</keyword>
<dbReference type="InterPro" id="IPR048443">
    <property type="entry name" value="RqcP2_N"/>
</dbReference>
<dbReference type="Gene3D" id="3.30.1370.160">
    <property type="match status" value="1"/>
</dbReference>
<dbReference type="SUPFAM" id="SSF55174">
    <property type="entry name" value="Alpha-L RNA-binding motif"/>
    <property type="match status" value="1"/>
</dbReference>
<dbReference type="eggNOG" id="COG2302">
    <property type="taxonomic scope" value="Bacteria"/>
</dbReference>
<evidence type="ECO:0000313" key="3">
    <source>
        <dbReference type="EMBL" id="KGM37449.1"/>
    </source>
</evidence>
<name>A0A0A0DH92_9STRE</name>
<dbReference type="GO" id="GO:0003723">
    <property type="term" value="F:RNA binding"/>
    <property type="evidence" value="ECO:0007669"/>
    <property type="project" value="UniProtKB-KW"/>
</dbReference>
<dbReference type="Gene3D" id="3.10.290.10">
    <property type="entry name" value="RNA-binding S4 domain"/>
    <property type="match status" value="1"/>
</dbReference>
<dbReference type="SMART" id="SM00363">
    <property type="entry name" value="S4"/>
    <property type="match status" value="1"/>
</dbReference>
<gene>
    <name evidence="3" type="ORF">SSIN_0770</name>
</gene>
<comment type="caution">
    <text evidence="3">The sequence shown here is derived from an EMBL/GenBank/DDBJ whole genome shotgun (WGS) entry which is preliminary data.</text>
</comment>
<feature type="domain" description="RNA-binding S4" evidence="2">
    <location>
        <begin position="183"/>
        <end position="245"/>
    </location>
</feature>
<dbReference type="PATRIC" id="fig|176090.4.peg.763"/>
<evidence type="ECO:0000256" key="1">
    <source>
        <dbReference type="PROSITE-ProRule" id="PRU00182"/>
    </source>
</evidence>
<dbReference type="Pfam" id="PF01479">
    <property type="entry name" value="S4"/>
    <property type="match status" value="1"/>
</dbReference>
<dbReference type="RefSeq" id="WP_037615979.1">
    <property type="nucleotide sequence ID" value="NZ_JPEN01000054.1"/>
</dbReference>
<dbReference type="InterPro" id="IPR012677">
    <property type="entry name" value="Nucleotide-bd_a/b_plait_sf"/>
</dbReference>
<dbReference type="Proteomes" id="UP000030019">
    <property type="component" value="Unassembled WGS sequence"/>
</dbReference>
<sequence length="261" mass="30243">MVRNIHQHFAQEDQDFIDRSLEIFQRVQDYYHFETTSFLNPHQVAIMRNIGKQYDLQVFVSSDFFPSELAKVLIAPPYYEFNPEDFEISLLEIVYASKFYKINHSQIMGTLLNQLGIERKTFGDILVIEDRAQIFVDKKLAQYFIDNVLKISKSPVKLQEVELEKQLIEQKVTVTKDILVSSLRLDKLVASIFKLSRSQAVQLISAKHVKLNYAVSDKPDQQIELDDLISVRRFGRAKVLSENGFSKNGKHKLTVELLSSK</sequence>
<dbReference type="InterPro" id="IPR040591">
    <property type="entry name" value="RqcP2_RBD"/>
</dbReference>
<dbReference type="PANTHER" id="PTHR13633">
    <property type="entry name" value="MITOCHONDRIAL TRANSCRIPTION RESCUE FACTOR 1"/>
    <property type="match status" value="1"/>
</dbReference>
<dbReference type="STRING" id="176090.SSIN_0770"/>
<dbReference type="EMBL" id="JPEN01000054">
    <property type="protein sequence ID" value="KGM37449.1"/>
    <property type="molecule type" value="Genomic_DNA"/>
</dbReference>
<protein>
    <submittedName>
        <fullName evidence="3">S4-like RNA binding domain protein</fullName>
    </submittedName>
</protein>
<dbReference type="Pfam" id="PF17774">
    <property type="entry name" value="YlmH_RBD"/>
    <property type="match status" value="1"/>
</dbReference>
<keyword evidence="1" id="KW-0694">RNA-binding</keyword>
<evidence type="ECO:0000259" key="2">
    <source>
        <dbReference type="SMART" id="SM00363"/>
    </source>
</evidence>
<dbReference type="Pfam" id="PF21278">
    <property type="entry name" value="YlmH_1st"/>
    <property type="match status" value="1"/>
</dbReference>
<dbReference type="InterPro" id="IPR036986">
    <property type="entry name" value="S4_RNA-bd_sf"/>
</dbReference>
<dbReference type="PANTHER" id="PTHR13633:SF3">
    <property type="entry name" value="MITOCHONDRIAL TRANSCRIPTION RESCUE FACTOR 1"/>
    <property type="match status" value="1"/>
</dbReference>
<organism evidence="3 4">
    <name type="scientific">Streptococcus sinensis</name>
    <dbReference type="NCBI Taxonomy" id="176090"/>
    <lineage>
        <taxon>Bacteria</taxon>
        <taxon>Bacillati</taxon>
        <taxon>Bacillota</taxon>
        <taxon>Bacilli</taxon>
        <taxon>Lactobacillales</taxon>
        <taxon>Streptococcaceae</taxon>
        <taxon>Streptococcus</taxon>
    </lineage>
</organism>
<dbReference type="CDD" id="cd00165">
    <property type="entry name" value="S4"/>
    <property type="match status" value="1"/>
</dbReference>
<evidence type="ECO:0000313" key="4">
    <source>
        <dbReference type="Proteomes" id="UP000030019"/>
    </source>
</evidence>
<dbReference type="Gene3D" id="3.30.70.330">
    <property type="match status" value="1"/>
</dbReference>
<dbReference type="PROSITE" id="PS50889">
    <property type="entry name" value="S4"/>
    <property type="match status" value="1"/>
</dbReference>
<dbReference type="AlphaFoldDB" id="A0A0A0DH92"/>
<accession>A0A0A0DH92</accession>